<keyword evidence="1" id="KW-0732">Signal</keyword>
<evidence type="ECO:0000313" key="4">
    <source>
        <dbReference type="Proteomes" id="UP000030380"/>
    </source>
</evidence>
<dbReference type="AlphaFoldDB" id="A0A0A3AUN6"/>
<keyword evidence="4" id="KW-1185">Reference proteome</keyword>
<reference evidence="3 4" key="1">
    <citation type="submission" date="2014-11" db="EMBL/GenBank/DDBJ databases">
        <title>Draft genome sequence of Chelonobacter oris 1662T, associated with respiratory disease in Hermann's Tortoises.</title>
        <authorList>
            <person name="Kudirkiene E."/>
            <person name="Hansen M.J."/>
            <person name="Bojesen A.M."/>
        </authorList>
    </citation>
    <scope>NUCLEOTIDE SEQUENCE [LARGE SCALE GENOMIC DNA]</scope>
    <source>
        <strain evidence="3 4">1662</strain>
    </source>
</reference>
<accession>A0A0A3AUN6</accession>
<dbReference type="CDD" id="cd00371">
    <property type="entry name" value="HMA"/>
    <property type="match status" value="1"/>
</dbReference>
<feature type="signal peptide" evidence="1">
    <location>
        <begin position="1"/>
        <end position="20"/>
    </location>
</feature>
<protein>
    <recommendedName>
        <fullName evidence="2">HMA domain-containing protein</fullName>
    </recommendedName>
</protein>
<evidence type="ECO:0000259" key="2">
    <source>
        <dbReference type="PROSITE" id="PS50846"/>
    </source>
</evidence>
<sequence>MKKILSFMVLYSLLSGFSFAAANATIETDEKQLMLQVNEMNCQLCAYLVNKELRNLEGVVSTKANIKTQLVNVIVKKDFDHQRLIQAMDGLHYTAAVVSAD</sequence>
<organism evidence="3 4">
    <name type="scientific">Chelonobacter oris</name>
    <dbReference type="NCBI Taxonomy" id="505317"/>
    <lineage>
        <taxon>Bacteria</taxon>
        <taxon>Pseudomonadati</taxon>
        <taxon>Pseudomonadota</taxon>
        <taxon>Gammaproteobacteria</taxon>
        <taxon>Pasteurellales</taxon>
        <taxon>Pasteurellaceae</taxon>
        <taxon>Chelonobacter</taxon>
    </lineage>
</organism>
<feature type="chain" id="PRO_5001997814" description="HMA domain-containing protein" evidence="1">
    <location>
        <begin position="21"/>
        <end position="101"/>
    </location>
</feature>
<dbReference type="GO" id="GO:0046872">
    <property type="term" value="F:metal ion binding"/>
    <property type="evidence" value="ECO:0007669"/>
    <property type="project" value="InterPro"/>
</dbReference>
<dbReference type="InterPro" id="IPR006121">
    <property type="entry name" value="HMA_dom"/>
</dbReference>
<dbReference type="SUPFAM" id="SSF55008">
    <property type="entry name" value="HMA, heavy metal-associated domain"/>
    <property type="match status" value="1"/>
</dbReference>
<evidence type="ECO:0000256" key="1">
    <source>
        <dbReference type="SAM" id="SignalP"/>
    </source>
</evidence>
<dbReference type="Pfam" id="PF00403">
    <property type="entry name" value="HMA"/>
    <property type="match status" value="1"/>
</dbReference>
<dbReference type="Gene3D" id="3.30.70.100">
    <property type="match status" value="1"/>
</dbReference>
<dbReference type="STRING" id="505317.OA57_00885"/>
<dbReference type="RefSeq" id="WP_034612502.1">
    <property type="nucleotide sequence ID" value="NZ_JSUM01000002.1"/>
</dbReference>
<gene>
    <name evidence="3" type="ORF">OA57_00885</name>
</gene>
<dbReference type="EMBL" id="JSUM01000002">
    <property type="protein sequence ID" value="KGQ71482.1"/>
    <property type="molecule type" value="Genomic_DNA"/>
</dbReference>
<comment type="caution">
    <text evidence="3">The sequence shown here is derived from an EMBL/GenBank/DDBJ whole genome shotgun (WGS) entry which is preliminary data.</text>
</comment>
<dbReference type="Proteomes" id="UP000030380">
    <property type="component" value="Unassembled WGS sequence"/>
</dbReference>
<evidence type="ECO:0000313" key="3">
    <source>
        <dbReference type="EMBL" id="KGQ71482.1"/>
    </source>
</evidence>
<dbReference type="OrthoDB" id="5689309at2"/>
<dbReference type="PROSITE" id="PS50846">
    <property type="entry name" value="HMA_2"/>
    <property type="match status" value="1"/>
</dbReference>
<dbReference type="InterPro" id="IPR036163">
    <property type="entry name" value="HMA_dom_sf"/>
</dbReference>
<name>A0A0A3AUN6_9PAST</name>
<proteinExistence type="predicted"/>
<feature type="domain" description="HMA" evidence="2">
    <location>
        <begin position="31"/>
        <end position="96"/>
    </location>
</feature>